<feature type="region of interest" description="Disordered" evidence="1">
    <location>
        <begin position="1"/>
        <end position="28"/>
    </location>
</feature>
<dbReference type="EMBL" id="JAHKNG010000001">
    <property type="protein sequence ID" value="MBU3028562.1"/>
    <property type="molecule type" value="Genomic_DNA"/>
</dbReference>
<evidence type="ECO:0000313" key="2">
    <source>
        <dbReference type="EMBL" id="MBU3028562.1"/>
    </source>
</evidence>
<protein>
    <submittedName>
        <fullName evidence="2">Uncharacterized protein</fullName>
    </submittedName>
</protein>
<sequence length="234" mass="26528">MKHPAVARKPAQRRAATRARGLAAAGPGHDRLVTLQQAADAGSPVARLMALQQAAGPLQLARGGLVTAHGRTYKKKDKQRREAEKVEKTLDKQLHDWVDGYGHAEERHAGRTTQQLDDRNIPLATTFETRDDLFRAAKDVITVNEQKINHWFENSEEDRLSMWSYRPDEVEVRGRRKQKRPDWHQYANPMPPHPGHANVDPDELPYIVAIFDRDSWNGNPMGLITCFPSETTPH</sequence>
<dbReference type="Proteomes" id="UP001166191">
    <property type="component" value="Unassembled WGS sequence"/>
</dbReference>
<gene>
    <name evidence="2" type="ORF">KNW02_00340</name>
</gene>
<organism evidence="2 3">
    <name type="scientific">Paracoccus marinaquae</name>
    <dbReference type="NCBI Taxonomy" id="2841926"/>
    <lineage>
        <taxon>Bacteria</taxon>
        <taxon>Pseudomonadati</taxon>
        <taxon>Pseudomonadota</taxon>
        <taxon>Alphaproteobacteria</taxon>
        <taxon>Rhodobacterales</taxon>
        <taxon>Paracoccaceae</taxon>
        <taxon>Paracoccus</taxon>
    </lineage>
</organism>
<name>A0ABS6AD87_9RHOB</name>
<evidence type="ECO:0000313" key="3">
    <source>
        <dbReference type="Proteomes" id="UP001166191"/>
    </source>
</evidence>
<evidence type="ECO:0000256" key="1">
    <source>
        <dbReference type="SAM" id="MobiDB-lite"/>
    </source>
</evidence>
<proteinExistence type="predicted"/>
<feature type="compositionally biased region" description="Basic residues" evidence="1">
    <location>
        <begin position="1"/>
        <end position="17"/>
    </location>
</feature>
<comment type="caution">
    <text evidence="2">The sequence shown here is derived from an EMBL/GenBank/DDBJ whole genome shotgun (WGS) entry which is preliminary data.</text>
</comment>
<accession>A0ABS6AD87</accession>
<dbReference type="RefSeq" id="WP_216031261.1">
    <property type="nucleotide sequence ID" value="NZ_JAHKNG010000001.1"/>
</dbReference>
<reference evidence="2" key="1">
    <citation type="submission" date="2021-06" db="EMBL/GenBank/DDBJ databases">
        <title>Paracoccus bacterium XHP0099 sp. nov., isolated from the surface waters of the Yellow Sea.</title>
        <authorList>
            <person name="Xue H."/>
            <person name="Zhang D."/>
        </authorList>
    </citation>
    <scope>NUCLEOTIDE SEQUENCE</scope>
    <source>
        <strain evidence="2">XHP0099</strain>
    </source>
</reference>
<keyword evidence="3" id="KW-1185">Reference proteome</keyword>